<dbReference type="EMBL" id="CP121252">
    <property type="protein sequence ID" value="WFP17552.1"/>
    <property type="molecule type" value="Genomic_DNA"/>
</dbReference>
<proteinExistence type="predicted"/>
<dbReference type="Proteomes" id="UP001219037">
    <property type="component" value="Chromosome"/>
</dbReference>
<evidence type="ECO:0000313" key="1">
    <source>
        <dbReference type="EMBL" id="WFP17552.1"/>
    </source>
</evidence>
<evidence type="ECO:0000313" key="2">
    <source>
        <dbReference type="Proteomes" id="UP001219037"/>
    </source>
</evidence>
<protein>
    <submittedName>
        <fullName evidence="1">PrgI family protein</fullName>
    </submittedName>
</protein>
<dbReference type="RefSeq" id="WP_278159148.1">
    <property type="nucleotide sequence ID" value="NZ_CP121252.1"/>
</dbReference>
<sequence length="534" mass="57409">MAQHAQTPTSEASEWDGAHFAKEQSSGVVLGLNLRQVIIAGTGIGLGMVFIIAGGAPTGLILAVIVVLLAAGLAIPKVQGVPVADWIVALIRHGVQGSRGQLSYVQADSYDEVGEPSAGVLSASDQVEDAQRRDKKGRIIPGRGWRFQLPGEAGELLAYELPGGAGFCYDPRTGEGMVSAKIMTSKGFALESFDSQEERTGHWRDGLTAVANLPGVLRIQCSDQTTLISGSRIQRFYESRVEDTVASGGKAGAEVDPFLHAGLEDLMTEAQDMPVHEMWLTVVLSKEKLGKRIKVLGGGLSGFMEIALKLMSTIEGVLPPSGTQVVSWHSPRSLAGLSRSAFDPDSSVMISERSASWVGASPSQAGPMALDVFVSHLATDGYLHRVYKVSEFPQRQARLGFLDAFVFSGEFRHTVTVYYLPGDLRKAKARVGGRKATWTTSDRMLTKLDRPPSLEHQREWDDIEAEEAELVDGHAPLDVAAFVVVTGKDELELEANCADLLGRAVQANCELRVLYAEQGSGMLAAGLPFGWIKR</sequence>
<organism evidence="1 2">
    <name type="scientific">Citricoccus muralis</name>
    <dbReference type="NCBI Taxonomy" id="169134"/>
    <lineage>
        <taxon>Bacteria</taxon>
        <taxon>Bacillati</taxon>
        <taxon>Actinomycetota</taxon>
        <taxon>Actinomycetes</taxon>
        <taxon>Micrococcales</taxon>
        <taxon>Micrococcaceae</taxon>
        <taxon>Citricoccus</taxon>
    </lineage>
</organism>
<dbReference type="InterPro" id="IPR049978">
    <property type="entry name" value="SCO6880-like"/>
</dbReference>
<accession>A0ABY8HAD9</accession>
<keyword evidence="2" id="KW-1185">Reference proteome</keyword>
<gene>
    <name evidence="1" type="ORF">P8192_05460</name>
</gene>
<name>A0ABY8HAD9_9MICC</name>
<reference evidence="1 2" key="1">
    <citation type="submission" date="2023-04" db="EMBL/GenBank/DDBJ databases">
        <title>Funneling lignin-derived compounds into biodiesel using alkali-halophilic Citricoccus sp. P2.</title>
        <authorList>
            <person name="Luo C.-B."/>
        </authorList>
    </citation>
    <scope>NUCLEOTIDE SEQUENCE [LARGE SCALE GENOMIC DNA]</scope>
    <source>
        <strain evidence="1 2">P2</strain>
    </source>
</reference>
<dbReference type="NCBIfam" id="NF042935">
    <property type="entry name" value="SCO6880_fam"/>
    <property type="match status" value="1"/>
</dbReference>